<dbReference type="EMBL" id="JASWER010000001">
    <property type="protein sequence ID" value="MDL5375501.1"/>
    <property type="molecule type" value="Genomic_DNA"/>
</dbReference>
<gene>
    <name evidence="2" type="ORF">QR695_00630</name>
</gene>
<reference evidence="2 3" key="1">
    <citation type="submission" date="2023-06" db="EMBL/GenBank/DDBJ databases">
        <title>Influencing factors and mechanism of Cr(VI) reduction by facultative anaerobic Exiguobacterium sp. PY14.</title>
        <authorList>
            <person name="Zou L."/>
        </authorList>
    </citation>
    <scope>NUCLEOTIDE SEQUENCE [LARGE SCALE GENOMIC DNA]</scope>
    <source>
        <strain evidence="2 3">PY14</strain>
    </source>
</reference>
<accession>A0ABT7MLD9</accession>
<dbReference type="SUPFAM" id="SSF53335">
    <property type="entry name" value="S-adenosyl-L-methionine-dependent methyltransferases"/>
    <property type="match status" value="1"/>
</dbReference>
<dbReference type="GO" id="GO:0032259">
    <property type="term" value="P:methylation"/>
    <property type="evidence" value="ECO:0007669"/>
    <property type="project" value="UniProtKB-KW"/>
</dbReference>
<evidence type="ECO:0000313" key="3">
    <source>
        <dbReference type="Proteomes" id="UP001230807"/>
    </source>
</evidence>
<dbReference type="Gene3D" id="3.40.50.150">
    <property type="entry name" value="Vaccinia Virus protein VP39"/>
    <property type="match status" value="1"/>
</dbReference>
<keyword evidence="3" id="KW-1185">Reference proteome</keyword>
<evidence type="ECO:0000313" key="2">
    <source>
        <dbReference type="EMBL" id="MDL5375501.1"/>
    </source>
</evidence>
<organism evidence="2 3">
    <name type="scientific">Exiguobacterium mexicanum</name>
    <dbReference type="NCBI Taxonomy" id="340146"/>
    <lineage>
        <taxon>Bacteria</taxon>
        <taxon>Bacillati</taxon>
        <taxon>Bacillota</taxon>
        <taxon>Bacilli</taxon>
        <taxon>Bacillales</taxon>
        <taxon>Bacillales Family XII. Incertae Sedis</taxon>
        <taxon>Exiguobacterium</taxon>
    </lineage>
</organism>
<comment type="caution">
    <text evidence="2">The sequence shown here is derived from an EMBL/GenBank/DDBJ whole genome shotgun (WGS) entry which is preliminary data.</text>
</comment>
<dbReference type="InterPro" id="IPR013216">
    <property type="entry name" value="Methyltransf_11"/>
</dbReference>
<dbReference type="CDD" id="cd02440">
    <property type="entry name" value="AdoMet_MTases"/>
    <property type="match status" value="1"/>
</dbReference>
<sequence length="204" mass="22949">MTLDYTGERVIPDRMDPLNGLLLEHIARYHFALLYMNGRVLDFASGSGYGSQLIAKNLKGIVTEVVAVDLSEEATRYAKGRYHHPNVNYIVGDVVDRTLPDKLGSFDCIVSFETIEHVTDYETFMANVWDLLKPGGILVLSTPFGQGVGQPTNEPFHAHQFTEAEFEELFTAFTSTEFYYQRGVLVEPKRGKRHYPIGITVAVK</sequence>
<dbReference type="Pfam" id="PF08241">
    <property type="entry name" value="Methyltransf_11"/>
    <property type="match status" value="1"/>
</dbReference>
<feature type="domain" description="Methyltransferase type 11" evidence="1">
    <location>
        <begin position="41"/>
        <end position="140"/>
    </location>
</feature>
<name>A0ABT7MLD9_9BACL</name>
<keyword evidence="2" id="KW-0808">Transferase</keyword>
<dbReference type="EC" id="2.1.-.-" evidence="2"/>
<protein>
    <submittedName>
        <fullName evidence="2">Class I SAM-dependent methyltransferase</fullName>
        <ecNumber evidence="2">2.1.-.-</ecNumber>
    </submittedName>
</protein>
<evidence type="ECO:0000259" key="1">
    <source>
        <dbReference type="Pfam" id="PF08241"/>
    </source>
</evidence>
<dbReference type="InterPro" id="IPR029063">
    <property type="entry name" value="SAM-dependent_MTases_sf"/>
</dbReference>
<proteinExistence type="predicted"/>
<dbReference type="Proteomes" id="UP001230807">
    <property type="component" value="Unassembled WGS sequence"/>
</dbReference>
<keyword evidence="2" id="KW-0489">Methyltransferase</keyword>
<dbReference type="RefSeq" id="WP_286038120.1">
    <property type="nucleotide sequence ID" value="NZ_CP183077.1"/>
</dbReference>
<dbReference type="PANTHER" id="PTHR43861">
    <property type="entry name" value="TRANS-ACONITATE 2-METHYLTRANSFERASE-RELATED"/>
    <property type="match status" value="1"/>
</dbReference>
<dbReference type="GO" id="GO:0008168">
    <property type="term" value="F:methyltransferase activity"/>
    <property type="evidence" value="ECO:0007669"/>
    <property type="project" value="UniProtKB-KW"/>
</dbReference>